<feature type="region of interest" description="Disordered" evidence="10">
    <location>
        <begin position="312"/>
        <end position="348"/>
    </location>
</feature>
<dbReference type="Pfam" id="PF00230">
    <property type="entry name" value="MIP"/>
    <property type="match status" value="1"/>
</dbReference>
<comment type="similarity">
    <text evidence="2 9">Belongs to the MIP/aquaporin (TC 1.A.8) family.</text>
</comment>
<evidence type="ECO:0000256" key="6">
    <source>
        <dbReference type="ARBA" id="ARBA00023136"/>
    </source>
</evidence>
<proteinExistence type="inferred from homology"/>
<reference evidence="12 13" key="1">
    <citation type="submission" date="2014-06" db="EMBL/GenBank/DDBJ databases">
        <title>The Genome of the Aflatoxigenic Filamentous Fungus Aspergillus nomius.</title>
        <authorList>
            <person name="Moore M.G."/>
            <person name="Shannon B.M."/>
            <person name="Brian M.M."/>
        </authorList>
    </citation>
    <scope>NUCLEOTIDE SEQUENCE [LARGE SCALE GENOMIC DNA]</scope>
    <source>
        <strain evidence="12 13">NRRL 13137</strain>
    </source>
</reference>
<keyword evidence="5 11" id="KW-1133">Transmembrane helix</keyword>
<evidence type="ECO:0000256" key="10">
    <source>
        <dbReference type="SAM" id="MobiDB-lite"/>
    </source>
</evidence>
<keyword evidence="4" id="KW-0677">Repeat</keyword>
<evidence type="ECO:0000313" key="12">
    <source>
        <dbReference type="EMBL" id="KNG89249.1"/>
    </source>
</evidence>
<dbReference type="EMBL" id="JNOM01000035">
    <property type="protein sequence ID" value="KNG89249.1"/>
    <property type="molecule type" value="Genomic_DNA"/>
</dbReference>
<feature type="transmembrane region" description="Helical" evidence="11">
    <location>
        <begin position="194"/>
        <end position="215"/>
    </location>
</feature>
<feature type="compositionally biased region" description="Basic and acidic residues" evidence="10">
    <location>
        <begin position="315"/>
        <end position="326"/>
    </location>
</feature>
<feature type="transmembrane region" description="Helical" evidence="11">
    <location>
        <begin position="69"/>
        <end position="88"/>
    </location>
</feature>
<name>A0A0L1JBX3_ASPN3</name>
<keyword evidence="7" id="KW-0325">Glycoprotein</keyword>
<accession>A0A0L1JBX3</accession>
<feature type="transmembrane region" description="Helical" evidence="11">
    <location>
        <begin position="134"/>
        <end position="150"/>
    </location>
</feature>
<dbReference type="OrthoDB" id="3222at2759"/>
<dbReference type="SUPFAM" id="SSF81338">
    <property type="entry name" value="Aquaporin-like"/>
    <property type="match status" value="1"/>
</dbReference>
<evidence type="ECO:0000256" key="9">
    <source>
        <dbReference type="RuleBase" id="RU000477"/>
    </source>
</evidence>
<comment type="catalytic activity">
    <reaction evidence="8">
        <text>H2O(in) = H2O(out)</text>
        <dbReference type="Rhea" id="RHEA:29667"/>
        <dbReference type="ChEBI" id="CHEBI:15377"/>
    </reaction>
</comment>
<evidence type="ECO:0000256" key="5">
    <source>
        <dbReference type="ARBA" id="ARBA00022989"/>
    </source>
</evidence>
<evidence type="ECO:0000256" key="4">
    <source>
        <dbReference type="ARBA" id="ARBA00022737"/>
    </source>
</evidence>
<keyword evidence="13" id="KW-1185">Reference proteome</keyword>
<dbReference type="InterPro" id="IPR034294">
    <property type="entry name" value="Aquaporin_transptr"/>
</dbReference>
<feature type="transmembrane region" description="Helical" evidence="11">
    <location>
        <begin position="267"/>
        <end position="287"/>
    </location>
</feature>
<dbReference type="GO" id="GO:0015250">
    <property type="term" value="F:water channel activity"/>
    <property type="evidence" value="ECO:0007669"/>
    <property type="project" value="TreeGrafter"/>
</dbReference>
<organism evidence="12 13">
    <name type="scientific">Aspergillus nomiae NRRL (strain ATCC 15546 / NRRL 13137 / CBS 260.88 / M93)</name>
    <dbReference type="NCBI Taxonomy" id="1509407"/>
    <lineage>
        <taxon>Eukaryota</taxon>
        <taxon>Fungi</taxon>
        <taxon>Dikarya</taxon>
        <taxon>Ascomycota</taxon>
        <taxon>Pezizomycotina</taxon>
        <taxon>Eurotiomycetes</taxon>
        <taxon>Eurotiomycetidae</taxon>
        <taxon>Eurotiales</taxon>
        <taxon>Aspergillaceae</taxon>
        <taxon>Aspergillus</taxon>
        <taxon>Aspergillus subgen. Circumdati</taxon>
    </lineage>
</organism>
<evidence type="ECO:0000313" key="13">
    <source>
        <dbReference type="Proteomes" id="UP000037505"/>
    </source>
</evidence>
<feature type="compositionally biased region" description="Polar residues" evidence="10">
    <location>
        <begin position="329"/>
        <end position="348"/>
    </location>
</feature>
<feature type="transmembrane region" description="Helical" evidence="11">
    <location>
        <begin position="222"/>
        <end position="242"/>
    </location>
</feature>
<sequence>MPNWIHQRRNETANNTASTSHSTMPNTPLMQSLAARIRHQPGGNTAPIVRSEKGQLPMLHVPHTFQNNFVAVVGEFVGTFMFLFFAFAGGQVSNTPKPAEGAPPNTSNLLYLSLSFGFSLLVNVWTFYRVTGGLFNPVVTLALCLCGGMHPVRGVLVFGSQIVAGIASAGVVSCLFPGPLAVQTRLGGGTSISQGLFIEMFLTAHLVFVVIMLAVVKQKSTFLAPVGIGLVLFVNQLVGTYYTGCALNPARALGPDVINRSFPGYHWIYWVGPLLGSLLACGFYGFLSIFHYETVNPGQDFNQWEAAAGPGPWHEVMDRHDSEPKSPHLPSNGSTLNSTNAADAESNC</sequence>
<comment type="caution">
    <text evidence="12">The sequence shown here is derived from an EMBL/GenBank/DDBJ whole genome shotgun (WGS) entry which is preliminary data.</text>
</comment>
<dbReference type="InterPro" id="IPR000425">
    <property type="entry name" value="MIP"/>
</dbReference>
<comment type="subcellular location">
    <subcellularLocation>
        <location evidence="1">Membrane</location>
        <topology evidence="1">Multi-pass membrane protein</topology>
    </subcellularLocation>
</comment>
<dbReference type="PANTHER" id="PTHR19139">
    <property type="entry name" value="AQUAPORIN TRANSPORTER"/>
    <property type="match status" value="1"/>
</dbReference>
<keyword evidence="3 9" id="KW-0812">Transmembrane</keyword>
<dbReference type="STRING" id="1509407.A0A0L1JBX3"/>
<feature type="compositionally biased region" description="Low complexity" evidence="10">
    <location>
        <begin position="12"/>
        <end position="23"/>
    </location>
</feature>
<evidence type="ECO:0000256" key="1">
    <source>
        <dbReference type="ARBA" id="ARBA00004141"/>
    </source>
</evidence>
<evidence type="ECO:0000256" key="7">
    <source>
        <dbReference type="ARBA" id="ARBA00023180"/>
    </source>
</evidence>
<feature type="transmembrane region" description="Helical" evidence="11">
    <location>
        <begin position="162"/>
        <end position="182"/>
    </location>
</feature>
<dbReference type="GeneID" id="26803965"/>
<evidence type="ECO:0000256" key="11">
    <source>
        <dbReference type="SAM" id="Phobius"/>
    </source>
</evidence>
<dbReference type="AlphaFoldDB" id="A0A0L1JBX3"/>
<dbReference type="Gene3D" id="1.20.1080.10">
    <property type="entry name" value="Glycerol uptake facilitator protein"/>
    <property type="match status" value="1"/>
</dbReference>
<dbReference type="RefSeq" id="XP_015410172.1">
    <property type="nucleotide sequence ID" value="XM_015547418.1"/>
</dbReference>
<evidence type="ECO:0000256" key="2">
    <source>
        <dbReference type="ARBA" id="ARBA00006175"/>
    </source>
</evidence>
<dbReference type="PANTHER" id="PTHR19139:SF199">
    <property type="entry name" value="MIP17260P"/>
    <property type="match status" value="1"/>
</dbReference>
<feature type="region of interest" description="Disordered" evidence="10">
    <location>
        <begin position="1"/>
        <end position="25"/>
    </location>
</feature>
<keyword evidence="6 11" id="KW-0472">Membrane</keyword>
<gene>
    <name evidence="12" type="ORF">ANOM_002161</name>
</gene>
<keyword evidence="9" id="KW-0813">Transport</keyword>
<dbReference type="InterPro" id="IPR023271">
    <property type="entry name" value="Aquaporin-like"/>
</dbReference>
<dbReference type="PRINTS" id="PR00783">
    <property type="entry name" value="MINTRINSICP"/>
</dbReference>
<dbReference type="FunFam" id="1.20.1080.10:FF:000024">
    <property type="entry name" value="MIP aquaporin (Eurofung)"/>
    <property type="match status" value="1"/>
</dbReference>
<protein>
    <submittedName>
        <fullName evidence="12">Putative aquaporin</fullName>
    </submittedName>
</protein>
<evidence type="ECO:0000256" key="8">
    <source>
        <dbReference type="ARBA" id="ARBA00034651"/>
    </source>
</evidence>
<dbReference type="Proteomes" id="UP000037505">
    <property type="component" value="Unassembled WGS sequence"/>
</dbReference>
<evidence type="ECO:0000256" key="3">
    <source>
        <dbReference type="ARBA" id="ARBA00022692"/>
    </source>
</evidence>
<dbReference type="GO" id="GO:0005886">
    <property type="term" value="C:plasma membrane"/>
    <property type="evidence" value="ECO:0007669"/>
    <property type="project" value="TreeGrafter"/>
</dbReference>